<sequence length="371" mass="42075">MCDELFTKRVPILFKSPDREDRREHVYLKMELQTLSSPLHKKELVVRLTDERDLFFLYTLRLGEEDFQSLKTQQGLLVDFAAFPQKFVDLLEMCIREEHKEMPNIGNLFVKCTEHAETSFSDNSNSSTSSSSLTGSPDGLIKGKPKDSTKDGESEEKFITQDEKQDNNNSSQKRNNSCAESLKFKESSVTKNDNQIHVCKQKAVSEQIRLEQELKCGESNEIHSNFPADELHMSIESSENSTMRTVEELQVSFLEAGEKVALLNACQAGNKISEKGLKTDRSLEYIEGRRTEPYHQLDPICLDDAPRLSMLSDSFERLNEKTGHLSGLSSNVNLNRNDAHKTSHSKDLNVDDLHALDLPTGLNSDTIFRPL</sequence>
<dbReference type="Gene3D" id="2.170.210.20">
    <property type="entry name" value="Spindle assembly abnormal protein 6, N-terminal domain"/>
    <property type="match status" value="1"/>
</dbReference>
<dbReference type="OrthoDB" id="49058at2759"/>
<evidence type="ECO:0000259" key="7">
    <source>
        <dbReference type="Pfam" id="PF16531"/>
    </source>
</evidence>
<keyword evidence="3" id="KW-0175">Coiled coil</keyword>
<organism evidence="8 9">
    <name type="scientific">Mytilus galloprovincialis</name>
    <name type="common">Mediterranean mussel</name>
    <dbReference type="NCBI Taxonomy" id="29158"/>
    <lineage>
        <taxon>Eukaryota</taxon>
        <taxon>Metazoa</taxon>
        <taxon>Spiralia</taxon>
        <taxon>Lophotrochozoa</taxon>
        <taxon>Mollusca</taxon>
        <taxon>Bivalvia</taxon>
        <taxon>Autobranchia</taxon>
        <taxon>Pteriomorphia</taxon>
        <taxon>Mytilida</taxon>
        <taxon>Mytiloidea</taxon>
        <taxon>Mytilidae</taxon>
        <taxon>Mytilinae</taxon>
        <taxon>Mytilus</taxon>
    </lineage>
</organism>
<keyword evidence="4" id="KW-0206">Cytoskeleton</keyword>
<keyword evidence="2" id="KW-0963">Cytoplasm</keyword>
<comment type="caution">
    <text evidence="8">The sequence shown here is derived from an EMBL/GenBank/DDBJ whole genome shotgun (WGS) entry which is preliminary data.</text>
</comment>
<proteinExistence type="predicted"/>
<comment type="subcellular location">
    <subcellularLocation>
        <location evidence="1">Cytoplasm</location>
        <location evidence="1">Cytoskeleton</location>
        <location evidence="1">Microtubule organizing center</location>
        <location evidence="1">Centrosome</location>
    </subcellularLocation>
</comment>
<keyword evidence="9" id="KW-1185">Reference proteome</keyword>
<dbReference type="InterPro" id="IPR038558">
    <property type="entry name" value="SAS-6_N_sf"/>
</dbReference>
<dbReference type="CDD" id="cd10142">
    <property type="entry name" value="HD_SAS6_N"/>
    <property type="match status" value="1"/>
</dbReference>
<evidence type="ECO:0000256" key="3">
    <source>
        <dbReference type="ARBA" id="ARBA00023054"/>
    </source>
</evidence>
<feature type="compositionally biased region" description="Polar residues" evidence="6">
    <location>
        <begin position="167"/>
        <end position="179"/>
    </location>
</feature>
<feature type="compositionally biased region" description="Low complexity" evidence="6">
    <location>
        <begin position="119"/>
        <end position="140"/>
    </location>
</feature>
<dbReference type="InterPro" id="IPR032396">
    <property type="entry name" value="SAS-6_N"/>
</dbReference>
<protein>
    <submittedName>
        <fullName evidence="8">Spindle assembly abnormal protein 6</fullName>
    </submittedName>
</protein>
<name>A0A8B6ED84_MYTGA</name>
<dbReference type="Pfam" id="PF16531">
    <property type="entry name" value="SAS-6_N"/>
    <property type="match status" value="1"/>
</dbReference>
<dbReference type="GO" id="GO:0007099">
    <property type="term" value="P:centriole replication"/>
    <property type="evidence" value="ECO:0007669"/>
    <property type="project" value="TreeGrafter"/>
</dbReference>
<dbReference type="Proteomes" id="UP000596742">
    <property type="component" value="Unassembled WGS sequence"/>
</dbReference>
<feature type="compositionally biased region" description="Basic and acidic residues" evidence="6">
    <location>
        <begin position="144"/>
        <end position="166"/>
    </location>
</feature>
<keyword evidence="5" id="KW-0131">Cell cycle</keyword>
<accession>A0A8B6ED84</accession>
<evidence type="ECO:0000256" key="5">
    <source>
        <dbReference type="ARBA" id="ARBA00023306"/>
    </source>
</evidence>
<feature type="domain" description="Spindle assembly abnormal protein 6 N-terminal" evidence="7">
    <location>
        <begin position="5"/>
        <end position="100"/>
    </location>
</feature>
<dbReference type="AlphaFoldDB" id="A0A8B6ED84"/>
<evidence type="ECO:0000256" key="6">
    <source>
        <dbReference type="SAM" id="MobiDB-lite"/>
    </source>
</evidence>
<evidence type="ECO:0000313" key="9">
    <source>
        <dbReference type="Proteomes" id="UP000596742"/>
    </source>
</evidence>
<evidence type="ECO:0000313" key="8">
    <source>
        <dbReference type="EMBL" id="VDI32423.1"/>
    </source>
</evidence>
<dbReference type="GO" id="GO:0005813">
    <property type="term" value="C:centrosome"/>
    <property type="evidence" value="ECO:0007669"/>
    <property type="project" value="UniProtKB-SubCell"/>
</dbReference>
<dbReference type="GO" id="GO:0005814">
    <property type="term" value="C:centriole"/>
    <property type="evidence" value="ECO:0007669"/>
    <property type="project" value="TreeGrafter"/>
</dbReference>
<dbReference type="PANTHER" id="PTHR44281">
    <property type="entry name" value="SPINDLE ASSEMBLY ABNORMAL PROTEIN 6 HOMOLOG"/>
    <property type="match status" value="1"/>
</dbReference>
<evidence type="ECO:0000256" key="1">
    <source>
        <dbReference type="ARBA" id="ARBA00004300"/>
    </source>
</evidence>
<feature type="region of interest" description="Disordered" evidence="6">
    <location>
        <begin position="119"/>
        <end position="179"/>
    </location>
</feature>
<dbReference type="EMBL" id="UYJE01004906">
    <property type="protein sequence ID" value="VDI32423.1"/>
    <property type="molecule type" value="Genomic_DNA"/>
</dbReference>
<gene>
    <name evidence="8" type="ORF">MGAL_10B085966</name>
</gene>
<dbReference type="PANTHER" id="PTHR44281:SF2">
    <property type="entry name" value="SPINDLE ASSEMBLY ABNORMAL PROTEIN 6 HOMOLOG"/>
    <property type="match status" value="1"/>
</dbReference>
<evidence type="ECO:0000256" key="4">
    <source>
        <dbReference type="ARBA" id="ARBA00023212"/>
    </source>
</evidence>
<evidence type="ECO:0000256" key="2">
    <source>
        <dbReference type="ARBA" id="ARBA00022490"/>
    </source>
</evidence>
<reference evidence="8" key="1">
    <citation type="submission" date="2018-11" db="EMBL/GenBank/DDBJ databases">
        <authorList>
            <person name="Alioto T."/>
            <person name="Alioto T."/>
        </authorList>
    </citation>
    <scope>NUCLEOTIDE SEQUENCE</scope>
</reference>